<dbReference type="GeneID" id="37119883"/>
<dbReference type="EMBL" id="MSFK01000001">
    <property type="protein sequence ID" value="PWY96416.1"/>
    <property type="molecule type" value="Genomic_DNA"/>
</dbReference>
<dbReference type="OrthoDB" id="4481863at2759"/>
<feature type="signal peptide" evidence="1">
    <location>
        <begin position="1"/>
        <end position="23"/>
    </location>
</feature>
<gene>
    <name evidence="2" type="ORF">BO94DRAFT_9135</name>
</gene>
<comment type="caution">
    <text evidence="2">The sequence shown here is derived from an EMBL/GenBank/DDBJ whole genome shotgun (WGS) entry which is preliminary data.</text>
</comment>
<organism evidence="2 3">
    <name type="scientific">Aspergillus sclerotioniger CBS 115572</name>
    <dbReference type="NCBI Taxonomy" id="1450535"/>
    <lineage>
        <taxon>Eukaryota</taxon>
        <taxon>Fungi</taxon>
        <taxon>Dikarya</taxon>
        <taxon>Ascomycota</taxon>
        <taxon>Pezizomycotina</taxon>
        <taxon>Eurotiomycetes</taxon>
        <taxon>Eurotiomycetidae</taxon>
        <taxon>Eurotiales</taxon>
        <taxon>Aspergillaceae</taxon>
        <taxon>Aspergillus</taxon>
        <taxon>Aspergillus subgen. Circumdati</taxon>
    </lineage>
</organism>
<dbReference type="RefSeq" id="XP_025473177.1">
    <property type="nucleotide sequence ID" value="XM_025617740.1"/>
</dbReference>
<keyword evidence="1" id="KW-0732">Signal</keyword>
<dbReference type="AlphaFoldDB" id="A0A317XCS0"/>
<protein>
    <submittedName>
        <fullName evidence="2">Uncharacterized protein</fullName>
    </submittedName>
</protein>
<proteinExistence type="predicted"/>
<accession>A0A317XCS0</accession>
<dbReference type="Proteomes" id="UP000246702">
    <property type="component" value="Unassembled WGS sequence"/>
</dbReference>
<reference evidence="2 3" key="1">
    <citation type="submission" date="2016-12" db="EMBL/GenBank/DDBJ databases">
        <title>The genomes of Aspergillus section Nigri reveals drivers in fungal speciation.</title>
        <authorList>
            <consortium name="DOE Joint Genome Institute"/>
            <person name="Vesth T.C."/>
            <person name="Nybo J."/>
            <person name="Theobald S."/>
            <person name="Brandl J."/>
            <person name="Frisvad J.C."/>
            <person name="Nielsen K.F."/>
            <person name="Lyhne E.K."/>
            <person name="Kogle M.E."/>
            <person name="Kuo A."/>
            <person name="Riley R."/>
            <person name="Clum A."/>
            <person name="Nolan M."/>
            <person name="Lipzen A."/>
            <person name="Salamov A."/>
            <person name="Henrissat B."/>
            <person name="Wiebenga A."/>
            <person name="De Vries R.P."/>
            <person name="Grigoriev I.V."/>
            <person name="Mortensen U.H."/>
            <person name="Andersen M.R."/>
            <person name="Baker S.E."/>
        </authorList>
    </citation>
    <scope>NUCLEOTIDE SEQUENCE [LARGE SCALE GENOMIC DNA]</scope>
    <source>
        <strain evidence="2 3">CBS 115572</strain>
    </source>
</reference>
<evidence type="ECO:0000256" key="1">
    <source>
        <dbReference type="SAM" id="SignalP"/>
    </source>
</evidence>
<evidence type="ECO:0000313" key="3">
    <source>
        <dbReference type="Proteomes" id="UP000246702"/>
    </source>
</evidence>
<name>A0A317XCS0_9EURO</name>
<sequence length="129" mass="13999">MKLLLLPTLTTISGLLHPVPIHARPHPQAQQTSPTTTTRWQISLYQNQQCTGETTSFSGNGSVICHDTILNGGALGYIVTMGAWSNCSVRVFDDTACRRLIDVVDGENNGSCQVPDVQEEEIRGVEVSC</sequence>
<evidence type="ECO:0000313" key="2">
    <source>
        <dbReference type="EMBL" id="PWY96416.1"/>
    </source>
</evidence>
<feature type="chain" id="PRO_5016322116" evidence="1">
    <location>
        <begin position="24"/>
        <end position="129"/>
    </location>
</feature>
<keyword evidence="3" id="KW-1185">Reference proteome</keyword>